<proteinExistence type="predicted"/>
<name>A0A9P4PIT5_9PLEO</name>
<dbReference type="Proteomes" id="UP000799764">
    <property type="component" value="Unassembled WGS sequence"/>
</dbReference>
<evidence type="ECO:0000313" key="1">
    <source>
        <dbReference type="EMBL" id="KAF2445854.1"/>
    </source>
</evidence>
<reference evidence="1" key="1">
    <citation type="journal article" date="2020" name="Stud. Mycol.">
        <title>101 Dothideomycetes genomes: a test case for predicting lifestyles and emergence of pathogens.</title>
        <authorList>
            <person name="Haridas S."/>
            <person name="Albert R."/>
            <person name="Binder M."/>
            <person name="Bloem J."/>
            <person name="Labutti K."/>
            <person name="Salamov A."/>
            <person name="Andreopoulos B."/>
            <person name="Baker S."/>
            <person name="Barry K."/>
            <person name="Bills G."/>
            <person name="Bluhm B."/>
            <person name="Cannon C."/>
            <person name="Castanera R."/>
            <person name="Culley D."/>
            <person name="Daum C."/>
            <person name="Ezra D."/>
            <person name="Gonzalez J."/>
            <person name="Henrissat B."/>
            <person name="Kuo A."/>
            <person name="Liang C."/>
            <person name="Lipzen A."/>
            <person name="Lutzoni F."/>
            <person name="Magnuson J."/>
            <person name="Mondo S."/>
            <person name="Nolan M."/>
            <person name="Ohm R."/>
            <person name="Pangilinan J."/>
            <person name="Park H.-J."/>
            <person name="Ramirez L."/>
            <person name="Alfaro M."/>
            <person name="Sun H."/>
            <person name="Tritt A."/>
            <person name="Yoshinaga Y."/>
            <person name="Zwiers L.-H."/>
            <person name="Turgeon B."/>
            <person name="Goodwin S."/>
            <person name="Spatafora J."/>
            <person name="Crous P."/>
            <person name="Grigoriev I."/>
        </authorList>
    </citation>
    <scope>NUCLEOTIDE SEQUENCE</scope>
    <source>
        <strain evidence="1">CBS 690.94</strain>
    </source>
</reference>
<dbReference type="OrthoDB" id="3800763at2759"/>
<organism evidence="1 2">
    <name type="scientific">Karstenula rhodostoma CBS 690.94</name>
    <dbReference type="NCBI Taxonomy" id="1392251"/>
    <lineage>
        <taxon>Eukaryota</taxon>
        <taxon>Fungi</taxon>
        <taxon>Dikarya</taxon>
        <taxon>Ascomycota</taxon>
        <taxon>Pezizomycotina</taxon>
        <taxon>Dothideomycetes</taxon>
        <taxon>Pleosporomycetidae</taxon>
        <taxon>Pleosporales</taxon>
        <taxon>Massarineae</taxon>
        <taxon>Didymosphaeriaceae</taxon>
        <taxon>Karstenula</taxon>
    </lineage>
</organism>
<keyword evidence="2" id="KW-1185">Reference proteome</keyword>
<dbReference type="EMBL" id="MU001499">
    <property type="protein sequence ID" value="KAF2445854.1"/>
    <property type="molecule type" value="Genomic_DNA"/>
</dbReference>
<sequence>MSNTDDKTTIQPLSQALATFDIPLILTEAKRTHDALATTTTTQARLTRWRPDLQTIYRTQFDTATAHLAAEHKLHLLTICFAYKTRARVLAFLEHVADSFSWAAPLKEVVEVAGRDSEGGEGGDGDEVGSAREDLHAVVGFTIPTLAIAYPKHFFLAWASYVPLAGLAVEELLAHPAACGLGLQREVKGEVREKMGEFGGGEGWEGFLATLCVGRTELAWCAKGREGYAVRDVEAWVARWRGMREREGELVSVLGKRGAREDSVRPVKRVRWVDEGGVEGV</sequence>
<gene>
    <name evidence="1" type="ORF">P171DRAFT_484511</name>
</gene>
<protein>
    <submittedName>
        <fullName evidence="1">Uncharacterized protein</fullName>
    </submittedName>
</protein>
<evidence type="ECO:0000313" key="2">
    <source>
        <dbReference type="Proteomes" id="UP000799764"/>
    </source>
</evidence>
<comment type="caution">
    <text evidence="1">The sequence shown here is derived from an EMBL/GenBank/DDBJ whole genome shotgun (WGS) entry which is preliminary data.</text>
</comment>
<accession>A0A9P4PIT5</accession>
<dbReference type="AlphaFoldDB" id="A0A9P4PIT5"/>